<proteinExistence type="predicted"/>
<protein>
    <recommendedName>
        <fullName evidence="3">PIN domain-containing protein</fullName>
    </recommendedName>
</protein>
<dbReference type="EMBL" id="LHXQ01000061">
    <property type="protein sequence ID" value="KXA94239.1"/>
    <property type="molecule type" value="Genomic_DNA"/>
</dbReference>
<dbReference type="AlphaFoldDB" id="A0A133UJ49"/>
<reference evidence="1 2" key="1">
    <citation type="journal article" date="2016" name="Sci. Rep.">
        <title>Metabolic traits of an uncultured archaeal lineage -MSBL1- from brine pools of the Red Sea.</title>
        <authorList>
            <person name="Mwirichia R."/>
            <person name="Alam I."/>
            <person name="Rashid M."/>
            <person name="Vinu M."/>
            <person name="Ba-Alawi W."/>
            <person name="Anthony Kamau A."/>
            <person name="Kamanda Ngugi D."/>
            <person name="Goker M."/>
            <person name="Klenk H.P."/>
            <person name="Bajic V."/>
            <person name="Stingl U."/>
        </authorList>
    </citation>
    <scope>NUCLEOTIDE SEQUENCE [LARGE SCALE GENOMIC DNA]</scope>
    <source>
        <strain evidence="1">SCGC-AAA259I07</strain>
    </source>
</reference>
<keyword evidence="2" id="KW-1185">Reference proteome</keyword>
<evidence type="ECO:0008006" key="3">
    <source>
        <dbReference type="Google" id="ProtNLM"/>
    </source>
</evidence>
<accession>A0A133UJ49</accession>
<evidence type="ECO:0000313" key="1">
    <source>
        <dbReference type="EMBL" id="KXA94239.1"/>
    </source>
</evidence>
<gene>
    <name evidence="1" type="ORF">AKJ36_03230</name>
</gene>
<sequence>MEEEGRFLQAKEEYESEALLKNLSDKAEALGMIQGKILVLEKLYKKFRKGYGETLKRSVEEHEDEMSIRFKGRLDLELRGKEIVVCDTNVWVHKLFNGIDEFSEGNPEIAKQFDMLSGEGNRLLMTETVRGELERLVPGLIKDEELGDGSKKTVRTRLERYVEKYAPKGLVKGSLLNPEHVDRVRKFYQNHPFKLKRITEEKIERNPGRRNELLLKRVGSASLTRERGSEGVLGNPMPEENDIRILAECLKLNGLSISGVSKISILSDDSDFKEFSKEIGEEFNIGVHKPTS</sequence>
<name>A0A133UJ49_9EURY</name>
<organism evidence="1 2">
    <name type="scientific">candidate division MSBL1 archaeon SCGC-AAA259I07</name>
    <dbReference type="NCBI Taxonomy" id="1698266"/>
    <lineage>
        <taxon>Archaea</taxon>
        <taxon>Methanobacteriati</taxon>
        <taxon>Methanobacteriota</taxon>
        <taxon>candidate division MSBL1</taxon>
    </lineage>
</organism>
<comment type="caution">
    <text evidence="1">The sequence shown here is derived from an EMBL/GenBank/DDBJ whole genome shotgun (WGS) entry which is preliminary data.</text>
</comment>
<dbReference type="Proteomes" id="UP000070155">
    <property type="component" value="Unassembled WGS sequence"/>
</dbReference>
<evidence type="ECO:0000313" key="2">
    <source>
        <dbReference type="Proteomes" id="UP000070155"/>
    </source>
</evidence>